<reference evidence="2 3" key="1">
    <citation type="journal article" date="2004" name="Science">
        <title>The genome of the diatom Thalassiosira pseudonana: ecology, evolution, and metabolism.</title>
        <authorList>
            <person name="Armbrust E.V."/>
            <person name="Berges J.A."/>
            <person name="Bowler C."/>
            <person name="Green B.R."/>
            <person name="Martinez D."/>
            <person name="Putnam N.H."/>
            <person name="Zhou S."/>
            <person name="Allen A.E."/>
            <person name="Apt K.E."/>
            <person name="Bechner M."/>
            <person name="Brzezinski M.A."/>
            <person name="Chaal B.K."/>
            <person name="Chiovitti A."/>
            <person name="Davis A.K."/>
            <person name="Demarest M.S."/>
            <person name="Detter J.C."/>
            <person name="Glavina T."/>
            <person name="Goodstein D."/>
            <person name="Hadi M.Z."/>
            <person name="Hellsten U."/>
            <person name="Hildebrand M."/>
            <person name="Jenkins B.D."/>
            <person name="Jurka J."/>
            <person name="Kapitonov V.V."/>
            <person name="Kroger N."/>
            <person name="Lau W.W."/>
            <person name="Lane T.W."/>
            <person name="Larimer F.W."/>
            <person name="Lippmeier J.C."/>
            <person name="Lucas S."/>
            <person name="Medina M."/>
            <person name="Montsant A."/>
            <person name="Obornik M."/>
            <person name="Parker M.S."/>
            <person name="Palenik B."/>
            <person name="Pazour G.J."/>
            <person name="Richardson P.M."/>
            <person name="Rynearson T.A."/>
            <person name="Saito M.A."/>
            <person name="Schwartz D.C."/>
            <person name="Thamatrakoln K."/>
            <person name="Valentin K."/>
            <person name="Vardi A."/>
            <person name="Wilkerson F.P."/>
            <person name="Rokhsar D.S."/>
        </authorList>
    </citation>
    <scope>NUCLEOTIDE SEQUENCE [LARGE SCALE GENOMIC DNA]</scope>
    <source>
        <strain evidence="2 3">CCMP1335</strain>
    </source>
</reference>
<feature type="transmembrane region" description="Helical" evidence="1">
    <location>
        <begin position="34"/>
        <end position="51"/>
    </location>
</feature>
<gene>
    <name evidence="2" type="ORF">THAPSDRAFT_24014</name>
</gene>
<dbReference type="EMBL" id="CM000645">
    <property type="protein sequence ID" value="EED90463.1"/>
    <property type="molecule type" value="Genomic_DNA"/>
</dbReference>
<evidence type="ECO:0000313" key="3">
    <source>
        <dbReference type="Proteomes" id="UP000001449"/>
    </source>
</evidence>
<dbReference type="PaxDb" id="35128-Thaps24014"/>
<dbReference type="GO" id="GO:0008146">
    <property type="term" value="F:sulfotransferase activity"/>
    <property type="evidence" value="ECO:0007669"/>
    <property type="project" value="InterPro"/>
</dbReference>
<dbReference type="Proteomes" id="UP000001449">
    <property type="component" value="Chromosome 9"/>
</dbReference>
<protein>
    <submittedName>
        <fullName evidence="2">Uncharacterized protein</fullName>
    </submittedName>
</protein>
<dbReference type="HOGENOM" id="CLU_049688_0_0_1"/>
<name>B8C8D0_THAPS</name>
<proteinExistence type="predicted"/>
<dbReference type="KEGG" id="tps:THAPSDRAFT_24014"/>
<evidence type="ECO:0000256" key="1">
    <source>
        <dbReference type="SAM" id="Phobius"/>
    </source>
</evidence>
<accession>B8C8D0</accession>
<dbReference type="RefSeq" id="XP_002292488.1">
    <property type="nucleotide sequence ID" value="XM_002292452.1"/>
</dbReference>
<dbReference type="AlphaFoldDB" id="B8C8D0"/>
<dbReference type="Pfam" id="PF03567">
    <property type="entry name" value="Sulfotransfer_2"/>
    <property type="match status" value="1"/>
</dbReference>
<organism evidence="2 3">
    <name type="scientific">Thalassiosira pseudonana</name>
    <name type="common">Marine diatom</name>
    <name type="synonym">Cyclotella nana</name>
    <dbReference type="NCBI Taxonomy" id="35128"/>
    <lineage>
        <taxon>Eukaryota</taxon>
        <taxon>Sar</taxon>
        <taxon>Stramenopiles</taxon>
        <taxon>Ochrophyta</taxon>
        <taxon>Bacillariophyta</taxon>
        <taxon>Coscinodiscophyceae</taxon>
        <taxon>Thalassiosirophycidae</taxon>
        <taxon>Thalassiosirales</taxon>
        <taxon>Thalassiosiraceae</taxon>
        <taxon>Thalassiosira</taxon>
    </lineage>
</organism>
<sequence length="447" mass="51546">MSNRYPLPNNNDATIDTPINIEQSPRRKHATHSILGWLLLCTIITSSLNIFTGHHSVRILRDRHWRNYEHNHEAPHVQQREIETTLVDRATDDTVYNGEYIAQLLRGEKQLSNTATQRLKYKPGSIPMSSAESLQYCYIDMNRYEHHFLKRSLTLVSSAKHHKLIYRNVPKSASSSARAAMEDIFGGEDSRHSTSYLKRVVQEESYDLVSFIREPLNRFYSSYDESYFRFGPWFGDGPLVAKRPNVKRGYIENKHKVDQYPYLYDGMETLKDFQQYYCPQELLNNGNVNKCQTADTVDDGELTGRFEQFVRDYNGLNPFDVHLHLQVTFLSDSETGEPLPITQLYNASQAESGWEEIANGKDVEVPEDGMTHGRKSPRRFNVNLVSDATKRKICQILALDYCCLNLELPAACKEGWDKEEDGVYCAMERKDVDDRGSSLKIHPWSDP</sequence>
<keyword evidence="3" id="KW-1185">Reference proteome</keyword>
<keyword evidence="1" id="KW-0812">Transmembrane</keyword>
<reference evidence="2 3" key="2">
    <citation type="journal article" date="2008" name="Nature">
        <title>The Phaeodactylum genome reveals the evolutionary history of diatom genomes.</title>
        <authorList>
            <person name="Bowler C."/>
            <person name="Allen A.E."/>
            <person name="Badger J.H."/>
            <person name="Grimwood J."/>
            <person name="Jabbari K."/>
            <person name="Kuo A."/>
            <person name="Maheswari U."/>
            <person name="Martens C."/>
            <person name="Maumus F."/>
            <person name="Otillar R.P."/>
            <person name="Rayko E."/>
            <person name="Salamov A."/>
            <person name="Vandepoele K."/>
            <person name="Beszteri B."/>
            <person name="Gruber A."/>
            <person name="Heijde M."/>
            <person name="Katinka M."/>
            <person name="Mock T."/>
            <person name="Valentin K."/>
            <person name="Verret F."/>
            <person name="Berges J.A."/>
            <person name="Brownlee C."/>
            <person name="Cadoret J.P."/>
            <person name="Chiovitti A."/>
            <person name="Choi C.J."/>
            <person name="Coesel S."/>
            <person name="De Martino A."/>
            <person name="Detter J.C."/>
            <person name="Durkin C."/>
            <person name="Falciatore A."/>
            <person name="Fournet J."/>
            <person name="Haruta M."/>
            <person name="Huysman M.J."/>
            <person name="Jenkins B.D."/>
            <person name="Jiroutova K."/>
            <person name="Jorgensen R.E."/>
            <person name="Joubert Y."/>
            <person name="Kaplan A."/>
            <person name="Kroger N."/>
            <person name="Kroth P.G."/>
            <person name="La Roche J."/>
            <person name="Lindquist E."/>
            <person name="Lommer M."/>
            <person name="Martin-Jezequel V."/>
            <person name="Lopez P.J."/>
            <person name="Lucas S."/>
            <person name="Mangogna M."/>
            <person name="McGinnis K."/>
            <person name="Medlin L.K."/>
            <person name="Montsant A."/>
            <person name="Oudot-Le Secq M.P."/>
            <person name="Napoli C."/>
            <person name="Obornik M."/>
            <person name="Parker M.S."/>
            <person name="Petit J.L."/>
            <person name="Porcel B.M."/>
            <person name="Poulsen N."/>
            <person name="Robison M."/>
            <person name="Rychlewski L."/>
            <person name="Rynearson T.A."/>
            <person name="Schmutz J."/>
            <person name="Shapiro H."/>
            <person name="Siaut M."/>
            <person name="Stanley M."/>
            <person name="Sussman M.R."/>
            <person name="Taylor A.R."/>
            <person name="Vardi A."/>
            <person name="von Dassow P."/>
            <person name="Vyverman W."/>
            <person name="Willis A."/>
            <person name="Wyrwicz L.S."/>
            <person name="Rokhsar D.S."/>
            <person name="Weissenbach J."/>
            <person name="Armbrust E.V."/>
            <person name="Green B.R."/>
            <person name="Van de Peer Y."/>
            <person name="Grigoriev I.V."/>
        </authorList>
    </citation>
    <scope>NUCLEOTIDE SEQUENCE [LARGE SCALE GENOMIC DNA]</scope>
    <source>
        <strain evidence="2 3">CCMP1335</strain>
    </source>
</reference>
<keyword evidence="1" id="KW-0472">Membrane</keyword>
<dbReference type="InParanoid" id="B8C8D0"/>
<dbReference type="GeneID" id="7453061"/>
<evidence type="ECO:0000313" key="2">
    <source>
        <dbReference type="EMBL" id="EED90463.1"/>
    </source>
</evidence>
<dbReference type="eggNOG" id="ENOG502RUKX">
    <property type="taxonomic scope" value="Eukaryota"/>
</dbReference>
<dbReference type="GO" id="GO:0016020">
    <property type="term" value="C:membrane"/>
    <property type="evidence" value="ECO:0007669"/>
    <property type="project" value="InterPro"/>
</dbReference>
<dbReference type="InterPro" id="IPR005331">
    <property type="entry name" value="Sulfotransferase"/>
</dbReference>
<keyword evidence="1" id="KW-1133">Transmembrane helix</keyword>